<dbReference type="Proteomes" id="UP000054166">
    <property type="component" value="Unassembled WGS sequence"/>
</dbReference>
<keyword evidence="2" id="KW-1185">Reference proteome</keyword>
<protein>
    <submittedName>
        <fullName evidence="1">Uncharacterized protein</fullName>
    </submittedName>
</protein>
<dbReference type="HOGENOM" id="CLU_067622_0_1_1"/>
<evidence type="ECO:0000313" key="2">
    <source>
        <dbReference type="Proteomes" id="UP000054166"/>
    </source>
</evidence>
<accession>A0A0C3GI59</accession>
<dbReference type="OrthoDB" id="3269456at2759"/>
<reference evidence="2" key="2">
    <citation type="submission" date="2015-01" db="EMBL/GenBank/DDBJ databases">
        <title>Evolutionary Origins and Diversification of the Mycorrhizal Mutualists.</title>
        <authorList>
            <consortium name="DOE Joint Genome Institute"/>
            <consortium name="Mycorrhizal Genomics Consortium"/>
            <person name="Kohler A."/>
            <person name="Kuo A."/>
            <person name="Nagy L.G."/>
            <person name="Floudas D."/>
            <person name="Copeland A."/>
            <person name="Barry K.W."/>
            <person name="Cichocki N."/>
            <person name="Veneault-Fourrey C."/>
            <person name="LaButti K."/>
            <person name="Lindquist E.A."/>
            <person name="Lipzen A."/>
            <person name="Lundell T."/>
            <person name="Morin E."/>
            <person name="Murat C."/>
            <person name="Riley R."/>
            <person name="Ohm R."/>
            <person name="Sun H."/>
            <person name="Tunlid A."/>
            <person name="Henrissat B."/>
            <person name="Grigoriev I.V."/>
            <person name="Hibbett D.S."/>
            <person name="Martin F."/>
        </authorList>
    </citation>
    <scope>NUCLEOTIDE SEQUENCE [LARGE SCALE GENOMIC DNA]</scope>
    <source>
        <strain evidence="2">F 1598</strain>
    </source>
</reference>
<name>A0A0C3GI59_PILCF</name>
<feature type="non-terminal residue" evidence="1">
    <location>
        <position position="1"/>
    </location>
</feature>
<feature type="non-terminal residue" evidence="1">
    <location>
        <position position="207"/>
    </location>
</feature>
<dbReference type="STRING" id="765440.A0A0C3GI59"/>
<sequence length="207" mass="23130">PSTWRLIYEGNGPANPEEVVMRVQGIISLKDLPPLTNKPRLVPSQTSIHLRQAVTLTGLGTEKFEQSVDAFIQIHTMFSRIFKDGILDPWLLSAFGDHNAVDISNRYFTSRHQNPTAVQLSFHELVDPDRILVNMAVGDLVHSEENDVQFFELVSKDGDTPERHDRTDPTKFKIGDIVEAQVLFVGVPLKGGKARMMAVLCALTLLD</sequence>
<evidence type="ECO:0000313" key="1">
    <source>
        <dbReference type="EMBL" id="KIM90321.1"/>
    </source>
</evidence>
<dbReference type="AlphaFoldDB" id="A0A0C3GI59"/>
<proteinExistence type="predicted"/>
<reference evidence="1 2" key="1">
    <citation type="submission" date="2014-04" db="EMBL/GenBank/DDBJ databases">
        <authorList>
            <consortium name="DOE Joint Genome Institute"/>
            <person name="Kuo A."/>
            <person name="Tarkka M."/>
            <person name="Buscot F."/>
            <person name="Kohler A."/>
            <person name="Nagy L.G."/>
            <person name="Floudas D."/>
            <person name="Copeland A."/>
            <person name="Barry K.W."/>
            <person name="Cichocki N."/>
            <person name="Veneault-Fourrey C."/>
            <person name="LaButti K."/>
            <person name="Lindquist E.A."/>
            <person name="Lipzen A."/>
            <person name="Lundell T."/>
            <person name="Morin E."/>
            <person name="Murat C."/>
            <person name="Sun H."/>
            <person name="Tunlid A."/>
            <person name="Henrissat B."/>
            <person name="Grigoriev I.V."/>
            <person name="Hibbett D.S."/>
            <person name="Martin F."/>
            <person name="Nordberg H.P."/>
            <person name="Cantor M.N."/>
            <person name="Hua S.X."/>
        </authorList>
    </citation>
    <scope>NUCLEOTIDE SEQUENCE [LARGE SCALE GENOMIC DNA]</scope>
    <source>
        <strain evidence="1 2">F 1598</strain>
    </source>
</reference>
<dbReference type="EMBL" id="KN832973">
    <property type="protein sequence ID" value="KIM90321.1"/>
    <property type="molecule type" value="Genomic_DNA"/>
</dbReference>
<organism evidence="1 2">
    <name type="scientific">Piloderma croceum (strain F 1598)</name>
    <dbReference type="NCBI Taxonomy" id="765440"/>
    <lineage>
        <taxon>Eukaryota</taxon>
        <taxon>Fungi</taxon>
        <taxon>Dikarya</taxon>
        <taxon>Basidiomycota</taxon>
        <taxon>Agaricomycotina</taxon>
        <taxon>Agaricomycetes</taxon>
        <taxon>Agaricomycetidae</taxon>
        <taxon>Atheliales</taxon>
        <taxon>Atheliaceae</taxon>
        <taxon>Piloderma</taxon>
    </lineage>
</organism>
<gene>
    <name evidence="1" type="ORF">PILCRDRAFT_31490</name>
</gene>
<dbReference type="InParanoid" id="A0A0C3GI59"/>